<evidence type="ECO:0000259" key="4">
    <source>
        <dbReference type="Pfam" id="PF07992"/>
    </source>
</evidence>
<name>A0A7G6DYZ8_THEFR</name>
<dbReference type="Proteomes" id="UP000515847">
    <property type="component" value="Chromosome"/>
</dbReference>
<dbReference type="PRINTS" id="PR00368">
    <property type="entry name" value="FADPNR"/>
</dbReference>
<gene>
    <name evidence="5" type="ORF">BR63_01160</name>
</gene>
<dbReference type="InterPro" id="IPR023753">
    <property type="entry name" value="FAD/NAD-binding_dom"/>
</dbReference>
<dbReference type="PANTHER" id="PTHR43429">
    <property type="entry name" value="PYRIDINE NUCLEOTIDE-DISULFIDE OXIDOREDUCTASE DOMAIN-CONTAINING"/>
    <property type="match status" value="1"/>
</dbReference>
<protein>
    <submittedName>
        <fullName evidence="5">NAD(P)/FAD-dependent oxidoreductase</fullName>
    </submittedName>
</protein>
<dbReference type="AlphaFoldDB" id="A0A7G6DYZ8"/>
<evidence type="ECO:0000313" key="6">
    <source>
        <dbReference type="Proteomes" id="UP000515847"/>
    </source>
</evidence>
<dbReference type="SUPFAM" id="SSF51905">
    <property type="entry name" value="FAD/NAD(P)-binding domain"/>
    <property type="match status" value="2"/>
</dbReference>
<dbReference type="Gene3D" id="3.50.50.60">
    <property type="entry name" value="FAD/NAD(P)-binding domain"/>
    <property type="match status" value="2"/>
</dbReference>
<reference evidence="5 6" key="1">
    <citation type="journal article" date="2019" name="Front. Microbiol.">
        <title>Thermoanaerosceptrum fracticalcis gen. nov. sp. nov., a Novel Fumarate-Fermenting Microorganism From a Deep Fractured Carbonate Aquifer of the US Great Basin.</title>
        <authorList>
            <person name="Hamilton-Brehm S.D."/>
            <person name="Stewart L.E."/>
            <person name="Zavarin M."/>
            <person name="Caldwell M."/>
            <person name="Lawson P.A."/>
            <person name="Onstott T.C."/>
            <person name="Grzymski J."/>
            <person name="Neveux I."/>
            <person name="Lollar B.S."/>
            <person name="Russell C.E."/>
            <person name="Moser D.P."/>
        </authorList>
    </citation>
    <scope>NUCLEOTIDE SEQUENCE [LARGE SCALE GENOMIC DNA]</scope>
    <source>
        <strain evidence="5 6">DRI-13</strain>
    </source>
</reference>
<proteinExistence type="predicted"/>
<keyword evidence="3" id="KW-0274">FAD</keyword>
<keyword evidence="6" id="KW-1185">Reference proteome</keyword>
<evidence type="ECO:0000313" key="5">
    <source>
        <dbReference type="EMBL" id="QNB45052.1"/>
    </source>
</evidence>
<sequence length="422" mass="46052">MEYVIIGNSAAAIGAVEGIRKVDADNPITIIAAEPYHTYSRPLISYYLAGKVSEDKMYYRPRDYYEKYGVNFRGGVAASGIDVEQKKVILADGAEVSYDKLLIATGGKPFIPPMEGLDKEEIYTFQKWDDVKAIGQVARINKKAVIIGAGLIGMKAAEALYYAGVDVTVIELANRVLSSILDENAASIVQNVMEERGIKFVLNTTVSRILGDKAVTGVLLANGEELECDFLIVAIGVIPNTDPVKNTPVRVNRGILVDEKMATSVPDVYAAGDVTEGRDAILQVDRVIPILPNAYKQGEVAGQNMAGAQVTFSGGFAMNAIGFFGFPMTTAGILAAQGPEYEEVIISHPKDRVYRKLVLKDDQIVGYIALKEINRIGMLTSLISEKIPVKLFKDKLLKKDFGYIDWPDELRKERMLAGGSSR</sequence>
<evidence type="ECO:0000256" key="3">
    <source>
        <dbReference type="ARBA" id="ARBA00022827"/>
    </source>
</evidence>
<dbReference type="InterPro" id="IPR016156">
    <property type="entry name" value="FAD/NAD-linked_Rdtase_dimer_sf"/>
</dbReference>
<comment type="cofactor">
    <cofactor evidence="1">
        <name>FAD</name>
        <dbReference type="ChEBI" id="CHEBI:57692"/>
    </cofactor>
</comment>
<accession>A0A7G6DYZ8</accession>
<keyword evidence="2" id="KW-0285">Flavoprotein</keyword>
<dbReference type="Pfam" id="PF07992">
    <property type="entry name" value="Pyr_redox_2"/>
    <property type="match status" value="1"/>
</dbReference>
<dbReference type="OrthoDB" id="9807946at2"/>
<evidence type="ECO:0000256" key="1">
    <source>
        <dbReference type="ARBA" id="ARBA00001974"/>
    </source>
</evidence>
<dbReference type="EMBL" id="CP045798">
    <property type="protein sequence ID" value="QNB45052.1"/>
    <property type="molecule type" value="Genomic_DNA"/>
</dbReference>
<dbReference type="KEGG" id="tfr:BR63_01160"/>
<dbReference type="InterPro" id="IPR050260">
    <property type="entry name" value="FAD-bd_OxRdtase"/>
</dbReference>
<dbReference type="RefSeq" id="WP_034422945.1">
    <property type="nucleotide sequence ID" value="NZ_CP045798.1"/>
</dbReference>
<dbReference type="PRINTS" id="PR00411">
    <property type="entry name" value="PNDRDTASEI"/>
</dbReference>
<dbReference type="GO" id="GO:0016491">
    <property type="term" value="F:oxidoreductase activity"/>
    <property type="evidence" value="ECO:0007669"/>
    <property type="project" value="InterPro"/>
</dbReference>
<dbReference type="InterPro" id="IPR036188">
    <property type="entry name" value="FAD/NAD-bd_sf"/>
</dbReference>
<feature type="domain" description="FAD/NAD(P)-binding" evidence="4">
    <location>
        <begin position="2"/>
        <end position="298"/>
    </location>
</feature>
<dbReference type="PANTHER" id="PTHR43429:SF3">
    <property type="entry name" value="NITRITE REDUCTASE [NAD(P)H]"/>
    <property type="match status" value="1"/>
</dbReference>
<organism evidence="5 6">
    <name type="scientific">Thermanaerosceptrum fracticalcis</name>
    <dbReference type="NCBI Taxonomy" id="1712410"/>
    <lineage>
        <taxon>Bacteria</taxon>
        <taxon>Bacillati</taxon>
        <taxon>Bacillota</taxon>
        <taxon>Clostridia</taxon>
        <taxon>Eubacteriales</taxon>
        <taxon>Peptococcaceae</taxon>
        <taxon>Thermanaerosceptrum</taxon>
    </lineage>
</organism>
<dbReference type="Gene3D" id="3.30.390.30">
    <property type="match status" value="1"/>
</dbReference>
<evidence type="ECO:0000256" key="2">
    <source>
        <dbReference type="ARBA" id="ARBA00022630"/>
    </source>
</evidence>